<dbReference type="EMBL" id="JAJSOW010000103">
    <property type="protein sequence ID" value="KAI9174092.1"/>
    <property type="molecule type" value="Genomic_DNA"/>
</dbReference>
<reference evidence="1" key="2">
    <citation type="submission" date="2023-02" db="EMBL/GenBank/DDBJ databases">
        <authorList>
            <person name="Swenson N.G."/>
            <person name="Wegrzyn J.L."/>
            <person name="Mcevoy S.L."/>
        </authorList>
    </citation>
    <scope>NUCLEOTIDE SEQUENCE</scope>
    <source>
        <strain evidence="1">91603</strain>
        <tissue evidence="1">Leaf</tissue>
    </source>
</reference>
<keyword evidence="2" id="KW-1185">Reference proteome</keyword>
<reference evidence="1" key="1">
    <citation type="journal article" date="2022" name="Plant J.">
        <title>Strategies of tolerance reflected in two North American maple genomes.</title>
        <authorList>
            <person name="McEvoy S.L."/>
            <person name="Sezen U.U."/>
            <person name="Trouern-Trend A."/>
            <person name="McMahon S.M."/>
            <person name="Schaberg P.G."/>
            <person name="Yang J."/>
            <person name="Wegrzyn J.L."/>
            <person name="Swenson N.G."/>
        </authorList>
    </citation>
    <scope>NUCLEOTIDE SEQUENCE</scope>
    <source>
        <strain evidence="1">91603</strain>
    </source>
</reference>
<name>A0AAD5IPU3_ACENE</name>
<accession>A0AAD5IPU3</accession>
<evidence type="ECO:0000313" key="2">
    <source>
        <dbReference type="Proteomes" id="UP001064489"/>
    </source>
</evidence>
<organism evidence="1 2">
    <name type="scientific">Acer negundo</name>
    <name type="common">Box elder</name>
    <dbReference type="NCBI Taxonomy" id="4023"/>
    <lineage>
        <taxon>Eukaryota</taxon>
        <taxon>Viridiplantae</taxon>
        <taxon>Streptophyta</taxon>
        <taxon>Embryophyta</taxon>
        <taxon>Tracheophyta</taxon>
        <taxon>Spermatophyta</taxon>
        <taxon>Magnoliopsida</taxon>
        <taxon>eudicotyledons</taxon>
        <taxon>Gunneridae</taxon>
        <taxon>Pentapetalae</taxon>
        <taxon>rosids</taxon>
        <taxon>malvids</taxon>
        <taxon>Sapindales</taxon>
        <taxon>Sapindaceae</taxon>
        <taxon>Hippocastanoideae</taxon>
        <taxon>Acereae</taxon>
        <taxon>Acer</taxon>
    </lineage>
</organism>
<dbReference type="Proteomes" id="UP001064489">
    <property type="component" value="Chromosome 8"/>
</dbReference>
<comment type="caution">
    <text evidence="1">The sequence shown here is derived from an EMBL/GenBank/DDBJ whole genome shotgun (WGS) entry which is preliminary data.</text>
</comment>
<gene>
    <name evidence="1" type="ORF">LWI28_011846</name>
</gene>
<proteinExistence type="predicted"/>
<sequence length="119" mass="13845">MFKILSSGCGAESGPLNGVVVRWMPPVTRKRRSSFFILWLDFYWMTWTAEIGRFTRGYEEEVIGIWREEVNWKWGRFFPRNVSSSSPVDIVQKMTSSWTANGNKYYGYSTLSPTSQARP</sequence>
<evidence type="ECO:0000313" key="1">
    <source>
        <dbReference type="EMBL" id="KAI9174092.1"/>
    </source>
</evidence>
<protein>
    <submittedName>
        <fullName evidence="1">Uncharacterized protein</fullName>
    </submittedName>
</protein>
<dbReference type="AlphaFoldDB" id="A0AAD5IPU3"/>